<keyword evidence="5 6" id="KW-0472">Membrane</keyword>
<keyword evidence="3 6" id="KW-0812">Transmembrane</keyword>
<feature type="transmembrane region" description="Helical" evidence="6">
    <location>
        <begin position="40"/>
        <end position="61"/>
    </location>
</feature>
<feature type="transmembrane region" description="Helical" evidence="6">
    <location>
        <begin position="159"/>
        <end position="178"/>
    </location>
</feature>
<sequence>MEFLVALSKIMMVNIVLSGDNAVVIAMASRCLPPKQQKMAILWGSAGAIGLRIVLTIVAVVLLKIPYLQFAGGLLLVWIAAKLLVEENSCDNINASDSLWAAVKTIIVADIVMSLDNTLAIAAIAEGDYVLLGVGLALSIPLIIFGSRVLVMLMDRFPIIVYIGAALIAWTAGEMINADPKIGVHIVEYLPHWLVPAAITVGVVGYGYRTQRQRKQGKNERENEG</sequence>
<evidence type="ECO:0000256" key="5">
    <source>
        <dbReference type="ARBA" id="ARBA00023136"/>
    </source>
</evidence>
<gene>
    <name evidence="7" type="ORF">Q4T40_20200</name>
</gene>
<proteinExistence type="inferred from homology"/>
<evidence type="ECO:0000256" key="1">
    <source>
        <dbReference type="ARBA" id="ARBA00004141"/>
    </source>
</evidence>
<dbReference type="RefSeq" id="WP_413782010.1">
    <property type="nucleotide sequence ID" value="NZ_JAUOZS010000001.1"/>
</dbReference>
<reference evidence="7 8" key="1">
    <citation type="submission" date="2023-07" db="EMBL/GenBank/DDBJ databases">
        <title>The novel representative of Negativicutes class, Anaeroselena agilis gen. nov. sp. nov.</title>
        <authorList>
            <person name="Prokofeva M.I."/>
            <person name="Elcheninov A.G."/>
            <person name="Klyukina A."/>
            <person name="Kublanov I.V."/>
            <person name="Frolov E.N."/>
            <person name="Podosokorskaya O.A."/>
        </authorList>
    </citation>
    <scope>NUCLEOTIDE SEQUENCE [LARGE SCALE GENOMIC DNA]</scope>
    <source>
        <strain evidence="7 8">4137-cl</strain>
    </source>
</reference>
<comment type="subcellular location">
    <subcellularLocation>
        <location evidence="1">Membrane</location>
        <topology evidence="1">Multi-pass membrane protein</topology>
    </subcellularLocation>
</comment>
<evidence type="ECO:0000256" key="2">
    <source>
        <dbReference type="ARBA" id="ARBA00007511"/>
    </source>
</evidence>
<dbReference type="PANTHER" id="PTHR30238:SF4">
    <property type="entry name" value="SLL1022 PROTEIN"/>
    <property type="match status" value="1"/>
</dbReference>
<name>A0ABU3P3E2_9FIRM</name>
<dbReference type="Proteomes" id="UP001254848">
    <property type="component" value="Unassembled WGS sequence"/>
</dbReference>
<dbReference type="NCBIfam" id="TIGR03717">
    <property type="entry name" value="R_switched_YjbE"/>
    <property type="match status" value="1"/>
</dbReference>
<dbReference type="InterPro" id="IPR022301">
    <property type="entry name" value="Integral_membrane_YjbE"/>
</dbReference>
<keyword evidence="4 6" id="KW-1133">Transmembrane helix</keyword>
<evidence type="ECO:0000256" key="3">
    <source>
        <dbReference type="ARBA" id="ARBA00022692"/>
    </source>
</evidence>
<dbReference type="InterPro" id="IPR005496">
    <property type="entry name" value="Integral_membrane_TerC"/>
</dbReference>
<evidence type="ECO:0000256" key="4">
    <source>
        <dbReference type="ARBA" id="ARBA00022989"/>
    </source>
</evidence>
<feature type="transmembrane region" description="Helical" evidence="6">
    <location>
        <begin position="131"/>
        <end position="152"/>
    </location>
</feature>
<comment type="caution">
    <text evidence="7">The sequence shown here is derived from an EMBL/GenBank/DDBJ whole genome shotgun (WGS) entry which is preliminary data.</text>
</comment>
<evidence type="ECO:0000256" key="6">
    <source>
        <dbReference type="SAM" id="Phobius"/>
    </source>
</evidence>
<keyword evidence="8" id="KW-1185">Reference proteome</keyword>
<dbReference type="PANTHER" id="PTHR30238">
    <property type="entry name" value="MEMBRANE BOUND PREDICTED REDOX MODULATOR"/>
    <property type="match status" value="1"/>
</dbReference>
<dbReference type="Pfam" id="PF03741">
    <property type="entry name" value="TerC"/>
    <property type="match status" value="1"/>
</dbReference>
<comment type="similarity">
    <text evidence="2">Belongs to the TerC family.</text>
</comment>
<feature type="transmembrane region" description="Helical" evidence="6">
    <location>
        <begin position="6"/>
        <end position="28"/>
    </location>
</feature>
<evidence type="ECO:0000313" key="7">
    <source>
        <dbReference type="EMBL" id="MDT8903555.1"/>
    </source>
</evidence>
<dbReference type="EMBL" id="JAUOZS010000001">
    <property type="protein sequence ID" value="MDT8903555.1"/>
    <property type="molecule type" value="Genomic_DNA"/>
</dbReference>
<accession>A0ABU3P3E2</accession>
<feature type="transmembrane region" description="Helical" evidence="6">
    <location>
        <begin position="190"/>
        <end position="208"/>
    </location>
</feature>
<protein>
    <submittedName>
        <fullName evidence="7">TerC family protein</fullName>
    </submittedName>
</protein>
<feature type="transmembrane region" description="Helical" evidence="6">
    <location>
        <begin position="67"/>
        <end position="85"/>
    </location>
</feature>
<evidence type="ECO:0000313" key="8">
    <source>
        <dbReference type="Proteomes" id="UP001254848"/>
    </source>
</evidence>
<organism evidence="7 8">
    <name type="scientific">Anaeroselena agilis</name>
    <dbReference type="NCBI Taxonomy" id="3063788"/>
    <lineage>
        <taxon>Bacteria</taxon>
        <taxon>Bacillati</taxon>
        <taxon>Bacillota</taxon>
        <taxon>Negativicutes</taxon>
        <taxon>Acetonemataceae</taxon>
        <taxon>Anaeroselena</taxon>
    </lineage>
</organism>